<comment type="cofactor">
    <cofactor evidence="14 15">
        <name>Mg(2+)</name>
        <dbReference type="ChEBI" id="CHEBI:18420"/>
    </cofactor>
    <cofactor evidence="14 15">
        <name>Mn(2+)</name>
        <dbReference type="ChEBI" id="CHEBI:29035"/>
    </cofactor>
    <text evidence="14 15">Binds 1 Mg(2+) or Mn(2+) ion per subunit.</text>
</comment>
<dbReference type="Gene3D" id="3.40.718.10">
    <property type="entry name" value="Isopropylmalate Dehydrogenase"/>
    <property type="match status" value="1"/>
</dbReference>
<comment type="function">
    <text evidence="14 15">Catalyzes the oxidation of 3-carboxy-2-hydroxy-4-methylpentanoate (3-isopropylmalate) to 3-carboxy-4-methyl-2-oxopentanoate. The product decarboxylates to 4-methyl-2 oxopentanoate.</text>
</comment>
<dbReference type="PANTHER" id="PTHR42979">
    <property type="entry name" value="3-ISOPROPYLMALATE DEHYDROGENASE"/>
    <property type="match status" value="1"/>
</dbReference>
<evidence type="ECO:0000256" key="1">
    <source>
        <dbReference type="ARBA" id="ARBA00000624"/>
    </source>
</evidence>
<feature type="site" description="Important for catalysis" evidence="14">
    <location>
        <position position="208"/>
    </location>
</feature>
<dbReference type="EMBL" id="JRPD02000021">
    <property type="protein sequence ID" value="TLD99031.1"/>
    <property type="molecule type" value="Genomic_DNA"/>
</dbReference>
<feature type="binding site" evidence="14">
    <location>
        <position position="240"/>
    </location>
    <ligand>
        <name>substrate</name>
    </ligand>
</feature>
<organism evidence="17 20">
    <name type="scientific">Helicobacter muridarum</name>
    <dbReference type="NCBI Taxonomy" id="216"/>
    <lineage>
        <taxon>Bacteria</taxon>
        <taxon>Pseudomonadati</taxon>
        <taxon>Campylobacterota</taxon>
        <taxon>Epsilonproteobacteria</taxon>
        <taxon>Campylobacterales</taxon>
        <taxon>Helicobacteraceae</taxon>
        <taxon>Helicobacter</taxon>
    </lineage>
</organism>
<evidence type="ECO:0000259" key="16">
    <source>
        <dbReference type="SMART" id="SM01329"/>
    </source>
</evidence>
<keyword evidence="13 14" id="KW-0100">Branched-chain amino acid biosynthesis</keyword>
<comment type="subunit">
    <text evidence="5 14 15">Homodimer.</text>
</comment>
<dbReference type="SMART" id="SM01329">
    <property type="entry name" value="Iso_dh"/>
    <property type="match status" value="1"/>
</dbReference>
<dbReference type="SUPFAM" id="SSF53659">
    <property type="entry name" value="Isocitrate/Isopropylmalate dehydrogenase-like"/>
    <property type="match status" value="1"/>
</dbReference>
<evidence type="ECO:0000256" key="6">
    <source>
        <dbReference type="ARBA" id="ARBA00022430"/>
    </source>
</evidence>
<dbReference type="InterPro" id="IPR024084">
    <property type="entry name" value="IsoPropMal-DH-like_dom"/>
</dbReference>
<dbReference type="STRING" id="216.LS73_02900"/>
<dbReference type="EC" id="1.1.1.85" evidence="14"/>
<evidence type="ECO:0000256" key="9">
    <source>
        <dbReference type="ARBA" id="ARBA00022842"/>
    </source>
</evidence>
<evidence type="ECO:0000256" key="11">
    <source>
        <dbReference type="ARBA" id="ARBA00023027"/>
    </source>
</evidence>
<reference evidence="17 20" key="2">
    <citation type="submission" date="2018-06" db="EMBL/GenBank/DDBJ databases">
        <authorList>
            <consortium name="Pathogen Informatics"/>
            <person name="Doyle S."/>
        </authorList>
    </citation>
    <scope>NUCLEOTIDE SEQUENCE [LARGE SCALE GENOMIC DNA]</scope>
    <source>
        <strain evidence="17 20">NCTC12714</strain>
    </source>
</reference>
<feature type="binding site" evidence="14">
    <location>
        <position position="151"/>
    </location>
    <ligand>
        <name>substrate</name>
    </ligand>
</feature>
<accession>A0A099U130</accession>
<protein>
    <recommendedName>
        <fullName evidence="14">3-isopropylmalate dehydrogenase</fullName>
        <ecNumber evidence="14">1.1.1.85</ecNumber>
    </recommendedName>
    <alternativeName>
        <fullName evidence="14">3-IPM-DH</fullName>
    </alternativeName>
    <alternativeName>
        <fullName evidence="14">Beta-IPM dehydrogenase</fullName>
        <shortName evidence="14">IMDH</shortName>
    </alternativeName>
</protein>
<dbReference type="InterPro" id="IPR004429">
    <property type="entry name" value="Isopropylmalate_DH"/>
</dbReference>
<keyword evidence="7 14" id="KW-0028">Amino-acid biosynthesis</keyword>
<dbReference type="Proteomes" id="UP000255139">
    <property type="component" value="Unassembled WGS sequence"/>
</dbReference>
<gene>
    <name evidence="14 17" type="primary">leuB</name>
    <name evidence="18" type="ORF">LS73_007980</name>
    <name evidence="17" type="ORF">NCTC12714_00186</name>
</gene>
<evidence type="ECO:0000256" key="2">
    <source>
        <dbReference type="ARBA" id="ARBA00001936"/>
    </source>
</evidence>
<dbReference type="Proteomes" id="UP000029922">
    <property type="component" value="Unassembled WGS sequence"/>
</dbReference>
<sequence>MRTYNIAILKGDGIGVEVSNQSLKVLDSISKKFNIDIQTQEYLVGGAALDECNSALPDSTLNGCKAADAVLFGAVGGPKWDKQIGGISNLNVKDKDSALSAYDTPESGLLGLRKSLQVYANIRPVFVFESLIEASTLKPNVIKDVDLVVVRELIGGAYFGKPSGIEVRNGERVGFNNMIYSESEIARIAHYAFKLSQKRRKKLCLVDKANVLDVSKLWRQVVTEIASQYTDVELSYQYVDNTSMQLIRNPRDFDVILTENIFGDILSDEASQLIGSIGLLPSASIGDSYALYEPIHGSAPDIAGKDIANPMACILSVAMMFEISFHEIEIAKSIRDSIDNMLNHGIRSRDLAIFGATKVIGCEEMGDLIAKMILEQ</sequence>
<comment type="catalytic activity">
    <reaction evidence="1 14 15">
        <text>(2R,3S)-3-isopropylmalate + NAD(+) = 4-methyl-2-oxopentanoate + CO2 + NADH</text>
        <dbReference type="Rhea" id="RHEA:32271"/>
        <dbReference type="ChEBI" id="CHEBI:16526"/>
        <dbReference type="ChEBI" id="CHEBI:17865"/>
        <dbReference type="ChEBI" id="CHEBI:35121"/>
        <dbReference type="ChEBI" id="CHEBI:57540"/>
        <dbReference type="ChEBI" id="CHEBI:57945"/>
        <dbReference type="EC" id="1.1.1.85"/>
    </reaction>
</comment>
<dbReference type="GO" id="GO:0009098">
    <property type="term" value="P:L-leucine biosynthetic process"/>
    <property type="evidence" value="ECO:0007669"/>
    <property type="project" value="UniProtKB-UniRule"/>
</dbReference>
<dbReference type="Pfam" id="PF00180">
    <property type="entry name" value="Iso_dh"/>
    <property type="match status" value="1"/>
</dbReference>
<evidence type="ECO:0000313" key="17">
    <source>
        <dbReference type="EMBL" id="STQ85401.1"/>
    </source>
</evidence>
<dbReference type="OrthoDB" id="9806254at2"/>
<keyword evidence="11 14" id="KW-0520">NAD</keyword>
<evidence type="ECO:0000256" key="12">
    <source>
        <dbReference type="ARBA" id="ARBA00023211"/>
    </source>
</evidence>
<dbReference type="HAMAP" id="MF_01033">
    <property type="entry name" value="LeuB_type1"/>
    <property type="match status" value="1"/>
</dbReference>
<comment type="caution">
    <text evidence="14">Lacks conserved residue(s) required for the propagation of feature annotation.</text>
</comment>
<keyword evidence="8 14" id="KW-0479">Metal-binding</keyword>
<feature type="binding site" evidence="14">
    <location>
        <position position="264"/>
    </location>
    <ligand>
        <name>Mg(2+)</name>
        <dbReference type="ChEBI" id="CHEBI:18420"/>
    </ligand>
</feature>
<comment type="subcellular location">
    <subcellularLocation>
        <location evidence="14">Cytoplasm</location>
    </subcellularLocation>
</comment>
<evidence type="ECO:0000313" key="20">
    <source>
        <dbReference type="Proteomes" id="UP000255139"/>
    </source>
</evidence>
<reference evidence="18 19" key="1">
    <citation type="journal article" date="2014" name="Genome Announc.">
        <title>Draft genome sequences of eight enterohepatic helicobacter species isolated from both laboratory and wild rodents.</title>
        <authorList>
            <person name="Sheh A."/>
            <person name="Shen Z."/>
            <person name="Fox J.G."/>
        </authorList>
    </citation>
    <scope>NUCLEOTIDE SEQUENCE [LARGE SCALE GENOMIC DNA]</scope>
    <source>
        <strain evidence="18 19">ST1</strain>
    </source>
</reference>
<feature type="binding site" evidence="14">
    <location>
        <position position="123"/>
    </location>
    <ligand>
        <name>substrate</name>
    </ligand>
</feature>
<feature type="binding site" evidence="14">
    <location>
        <position position="113"/>
    </location>
    <ligand>
        <name>substrate</name>
    </ligand>
</feature>
<feature type="site" description="Important for catalysis" evidence="14">
    <location>
        <position position="158"/>
    </location>
</feature>
<dbReference type="PROSITE" id="PS00470">
    <property type="entry name" value="IDH_IMDH"/>
    <property type="match status" value="1"/>
</dbReference>
<evidence type="ECO:0000313" key="18">
    <source>
        <dbReference type="EMBL" id="TLD99031.1"/>
    </source>
</evidence>
<keyword evidence="20" id="KW-1185">Reference proteome</keyword>
<evidence type="ECO:0000256" key="4">
    <source>
        <dbReference type="ARBA" id="ARBA00008319"/>
    </source>
</evidence>
<dbReference type="UniPathway" id="UPA00048">
    <property type="reaction ID" value="UER00072"/>
</dbReference>
<evidence type="ECO:0000256" key="7">
    <source>
        <dbReference type="ARBA" id="ARBA00022605"/>
    </source>
</evidence>
<feature type="binding site" evidence="14">
    <location>
        <position position="240"/>
    </location>
    <ligand>
        <name>Mg(2+)</name>
        <dbReference type="ChEBI" id="CHEBI:18420"/>
    </ligand>
</feature>
<keyword evidence="9 14" id="KW-0460">Magnesium</keyword>
<dbReference type="GO" id="GO:0005829">
    <property type="term" value="C:cytosol"/>
    <property type="evidence" value="ECO:0007669"/>
    <property type="project" value="TreeGrafter"/>
</dbReference>
<evidence type="ECO:0000256" key="5">
    <source>
        <dbReference type="ARBA" id="ARBA00011738"/>
    </source>
</evidence>
<dbReference type="RefSeq" id="WP_034557234.1">
    <property type="nucleotide sequence ID" value="NZ_FZML01000017.1"/>
</dbReference>
<feature type="binding site" evidence="14">
    <location>
        <begin position="297"/>
        <end position="309"/>
    </location>
    <ligand>
        <name>NAD(+)</name>
        <dbReference type="ChEBI" id="CHEBI:57540"/>
    </ligand>
</feature>
<proteinExistence type="inferred from homology"/>
<evidence type="ECO:0000256" key="14">
    <source>
        <dbReference type="HAMAP-Rule" id="MF_01033"/>
    </source>
</evidence>
<dbReference type="NCBIfam" id="TIGR00169">
    <property type="entry name" value="leuB"/>
    <property type="match status" value="1"/>
</dbReference>
<dbReference type="GO" id="GO:0051287">
    <property type="term" value="F:NAD binding"/>
    <property type="evidence" value="ECO:0007669"/>
    <property type="project" value="InterPro"/>
</dbReference>
<dbReference type="GO" id="GO:0003862">
    <property type="term" value="F:3-isopropylmalate dehydrogenase activity"/>
    <property type="evidence" value="ECO:0007669"/>
    <property type="project" value="UniProtKB-UniRule"/>
</dbReference>
<keyword evidence="14" id="KW-0963">Cytoplasm</keyword>
<keyword evidence="10 14" id="KW-0560">Oxidoreductase</keyword>
<evidence type="ECO:0000256" key="10">
    <source>
        <dbReference type="ARBA" id="ARBA00023002"/>
    </source>
</evidence>
<evidence type="ECO:0000313" key="19">
    <source>
        <dbReference type="Proteomes" id="UP000029922"/>
    </source>
</evidence>
<dbReference type="EMBL" id="UGJE01000002">
    <property type="protein sequence ID" value="STQ85401.1"/>
    <property type="molecule type" value="Genomic_DNA"/>
</dbReference>
<evidence type="ECO:0000256" key="15">
    <source>
        <dbReference type="RuleBase" id="RU004445"/>
    </source>
</evidence>
<comment type="pathway">
    <text evidence="3 14 15">Amino-acid biosynthesis; L-leucine biosynthesis; L-leucine from 3-methyl-2-oxobutanoate: step 3/4.</text>
</comment>
<dbReference type="GO" id="GO:0000287">
    <property type="term" value="F:magnesium ion binding"/>
    <property type="evidence" value="ECO:0007669"/>
    <property type="project" value="InterPro"/>
</dbReference>
<name>A0A099U130_9HELI</name>
<dbReference type="AlphaFoldDB" id="A0A099U130"/>
<comment type="cofactor">
    <cofactor evidence="2">
        <name>Mn(2+)</name>
        <dbReference type="ChEBI" id="CHEBI:29035"/>
    </cofactor>
</comment>
<dbReference type="InterPro" id="IPR019818">
    <property type="entry name" value="IsoCit/isopropylmalate_DH_CS"/>
</dbReference>
<dbReference type="PANTHER" id="PTHR42979:SF1">
    <property type="entry name" value="3-ISOPROPYLMALATE DEHYDROGENASE"/>
    <property type="match status" value="1"/>
</dbReference>
<dbReference type="FunFam" id="3.40.718.10:FF:000006">
    <property type="entry name" value="3-isopropylmalate dehydrogenase"/>
    <property type="match status" value="1"/>
</dbReference>
<feature type="binding site" evidence="14">
    <location>
        <position position="268"/>
    </location>
    <ligand>
        <name>Mg(2+)</name>
        <dbReference type="ChEBI" id="CHEBI:18420"/>
    </ligand>
</feature>
<evidence type="ECO:0000256" key="3">
    <source>
        <dbReference type="ARBA" id="ARBA00004762"/>
    </source>
</evidence>
<evidence type="ECO:0000256" key="8">
    <source>
        <dbReference type="ARBA" id="ARBA00022723"/>
    </source>
</evidence>
<evidence type="ECO:0000256" key="13">
    <source>
        <dbReference type="ARBA" id="ARBA00023304"/>
    </source>
</evidence>
<feature type="domain" description="Isopropylmalate dehydrogenase-like" evidence="16">
    <location>
        <begin position="5"/>
        <end position="369"/>
    </location>
</feature>
<comment type="similarity">
    <text evidence="4 14">Belongs to the isocitrate and isopropylmalate dehydrogenases family. LeuB type 1 subfamily.</text>
</comment>
<keyword evidence="6 14" id="KW-0432">Leucine biosynthesis</keyword>
<keyword evidence="12 14" id="KW-0464">Manganese</keyword>